<gene>
    <name evidence="1" type="ORF">EM_170</name>
</gene>
<protein>
    <submittedName>
        <fullName evidence="1">Uncharacterized protein</fullName>
    </submittedName>
</protein>
<evidence type="ECO:0000313" key="1">
    <source>
        <dbReference type="EMBL" id="UPW35955.1"/>
    </source>
</evidence>
<reference evidence="1" key="1">
    <citation type="journal article" date="2022" name="J. Appl. Microbiol.">
        <title>Bacteriophage-Antibiotic Combinations Against Multidrug-Resistant Pseudomonas aeruginosa.</title>
        <authorList>
            <person name="Holger D."/>
            <person name="Lev K.L."/>
            <person name="Kebriaei R."/>
            <person name="Morrisette T."/>
            <person name="Shah R."/>
            <person name="Alexander J."/>
            <person name="Lehman S.M."/>
            <person name="Rybak M.J."/>
        </authorList>
    </citation>
    <scope>NUCLEOTIDE SEQUENCE</scope>
</reference>
<evidence type="ECO:0000313" key="2">
    <source>
        <dbReference type="Proteomes" id="UP000831536"/>
    </source>
</evidence>
<proteinExistence type="predicted"/>
<sequence length="75" mass="8824">MEKRTLNYLPCPDGRQIVRFGKQRLGFIEKVRKKWVYKPYGCEEKIVSEPFNSIGEIKAWIEDPNSIWPGPKLTN</sequence>
<dbReference type="Proteomes" id="UP000831536">
    <property type="component" value="Segment"/>
</dbReference>
<keyword evidence="2" id="KW-1185">Reference proteome</keyword>
<organism evidence="1 2">
    <name type="scientific">Pseudomonas phage EM</name>
    <dbReference type="NCBI Taxonomy" id="2936914"/>
    <lineage>
        <taxon>Viruses</taxon>
        <taxon>Duplodnaviria</taxon>
        <taxon>Heunggongvirae</taxon>
        <taxon>Uroviricota</taxon>
        <taxon>Caudoviricetes</taxon>
        <taxon>Vandenendeviridae</taxon>
        <taxon>Skurskavirinae</taxon>
        <taxon>Baldwinvirus</taxon>
        <taxon>Baldwinvirus EM</taxon>
    </lineage>
</organism>
<dbReference type="EMBL" id="ON169972">
    <property type="protein sequence ID" value="UPW35955.1"/>
    <property type="molecule type" value="Genomic_DNA"/>
</dbReference>
<accession>A0AAE9HGL3</accession>
<name>A0AAE9HGL3_9CAUD</name>